<dbReference type="SMART" id="SM00400">
    <property type="entry name" value="ZnF_CHCC"/>
    <property type="match status" value="1"/>
</dbReference>
<comment type="catalytic activity">
    <reaction evidence="12">
        <text>ssDNA + n NTP = ssDNA/pppN(pN)n-1 hybrid + (n-1) diphosphate.</text>
        <dbReference type="EC" id="2.7.7.101"/>
    </reaction>
</comment>
<comment type="caution">
    <text evidence="17">The sequence shown here is derived from an EMBL/GenBank/DDBJ whole genome shotgun (WGS) entry which is preliminary data.</text>
</comment>
<evidence type="ECO:0000256" key="8">
    <source>
        <dbReference type="ARBA" id="ARBA00022833"/>
    </source>
</evidence>
<dbReference type="GO" id="GO:0008270">
    <property type="term" value="F:zinc ion binding"/>
    <property type="evidence" value="ECO:0007669"/>
    <property type="project" value="UniProtKB-UniRule"/>
</dbReference>
<dbReference type="GO" id="GO:0000428">
    <property type="term" value="C:DNA-directed RNA polymerase complex"/>
    <property type="evidence" value="ECO:0007669"/>
    <property type="project" value="UniProtKB-KW"/>
</dbReference>
<dbReference type="InterPro" id="IPR037068">
    <property type="entry name" value="DNA_primase_core_N_sf"/>
</dbReference>
<evidence type="ECO:0000256" key="9">
    <source>
        <dbReference type="ARBA" id="ARBA00022842"/>
    </source>
</evidence>
<keyword evidence="8 12" id="KW-0862">Zinc</keyword>
<dbReference type="SUPFAM" id="SSF57783">
    <property type="entry name" value="Zinc beta-ribbon"/>
    <property type="match status" value="1"/>
</dbReference>
<evidence type="ECO:0000259" key="16">
    <source>
        <dbReference type="PROSITE" id="PS50880"/>
    </source>
</evidence>
<proteinExistence type="inferred from homology"/>
<dbReference type="GO" id="GO:0003899">
    <property type="term" value="F:DNA-directed RNA polymerase activity"/>
    <property type="evidence" value="ECO:0007669"/>
    <property type="project" value="UniProtKB-UniRule"/>
</dbReference>
<dbReference type="Pfam" id="PF08275">
    <property type="entry name" value="DNAG_N"/>
    <property type="match status" value="1"/>
</dbReference>
<dbReference type="PANTHER" id="PTHR30313">
    <property type="entry name" value="DNA PRIMASE"/>
    <property type="match status" value="1"/>
</dbReference>
<dbReference type="Pfam" id="PF13155">
    <property type="entry name" value="Toprim_2"/>
    <property type="match status" value="1"/>
</dbReference>
<keyword evidence="7 12" id="KW-0863">Zinc-finger</keyword>
<evidence type="ECO:0000256" key="6">
    <source>
        <dbReference type="ARBA" id="ARBA00022723"/>
    </source>
</evidence>
<dbReference type="Pfam" id="PF01807">
    <property type="entry name" value="Zn_ribbon_DnaG"/>
    <property type="match status" value="1"/>
</dbReference>
<comment type="function">
    <text evidence="12 13">RNA polymerase that catalyzes the synthesis of short RNA molecules used as primers for DNA polymerase during DNA replication.</text>
</comment>
<dbReference type="SUPFAM" id="SSF56731">
    <property type="entry name" value="DNA primase core"/>
    <property type="match status" value="1"/>
</dbReference>
<keyword evidence="10 12" id="KW-0238">DNA-binding</keyword>
<dbReference type="GO" id="GO:0006269">
    <property type="term" value="P:DNA replication, synthesis of primer"/>
    <property type="evidence" value="ECO:0007669"/>
    <property type="project" value="UniProtKB-UniRule"/>
</dbReference>
<dbReference type="PIRSF" id="PIRSF002811">
    <property type="entry name" value="DnaG"/>
    <property type="match status" value="1"/>
</dbReference>
<comment type="domain">
    <text evidence="12">Contains an N-terminal zinc-binding domain, a central core domain that contains the primase activity, and a C-terminal DnaB-binding domain.</text>
</comment>
<feature type="compositionally biased region" description="Basic and acidic residues" evidence="15">
    <location>
        <begin position="1"/>
        <end position="13"/>
    </location>
</feature>
<gene>
    <name evidence="12 17" type="primary">dnaG</name>
    <name evidence="17" type="ORF">EVJ47_09025</name>
</gene>
<keyword evidence="9" id="KW-0460">Magnesium</keyword>
<dbReference type="InterPro" id="IPR050219">
    <property type="entry name" value="DnaG_primase"/>
</dbReference>
<dbReference type="CDD" id="cd03364">
    <property type="entry name" value="TOPRIM_DnaG_primases"/>
    <property type="match status" value="1"/>
</dbReference>
<dbReference type="FunFam" id="3.90.580.10:FF:000001">
    <property type="entry name" value="DNA primase"/>
    <property type="match status" value="1"/>
</dbReference>
<dbReference type="Gene3D" id="3.90.980.10">
    <property type="entry name" value="DNA primase, catalytic core, N-terminal domain"/>
    <property type="match status" value="1"/>
</dbReference>
<evidence type="ECO:0000256" key="5">
    <source>
        <dbReference type="ARBA" id="ARBA00022705"/>
    </source>
</evidence>
<feature type="zinc finger region" description="CHC2-type" evidence="12 14">
    <location>
        <begin position="56"/>
        <end position="80"/>
    </location>
</feature>
<evidence type="ECO:0000256" key="12">
    <source>
        <dbReference type="HAMAP-Rule" id="MF_00974"/>
    </source>
</evidence>
<dbReference type="HAMAP" id="MF_00974">
    <property type="entry name" value="DNA_primase_DnaG"/>
    <property type="match status" value="1"/>
</dbReference>
<dbReference type="AlphaFoldDB" id="A0A519B9C9"/>
<dbReference type="GO" id="GO:0003677">
    <property type="term" value="F:DNA binding"/>
    <property type="evidence" value="ECO:0007669"/>
    <property type="project" value="UniProtKB-KW"/>
</dbReference>
<dbReference type="InterPro" id="IPR006171">
    <property type="entry name" value="TOPRIM_dom"/>
</dbReference>
<dbReference type="NCBIfam" id="TIGR01391">
    <property type="entry name" value="dnaG"/>
    <property type="match status" value="1"/>
</dbReference>
<evidence type="ECO:0000256" key="3">
    <source>
        <dbReference type="ARBA" id="ARBA00022679"/>
    </source>
</evidence>
<keyword evidence="4 12" id="KW-0548">Nucleotidyltransferase</keyword>
<dbReference type="SMART" id="SM00493">
    <property type="entry name" value="TOPRIM"/>
    <property type="match status" value="1"/>
</dbReference>
<dbReference type="InterPro" id="IPR013264">
    <property type="entry name" value="DNAG_N"/>
</dbReference>
<keyword evidence="11 12" id="KW-0804">Transcription</keyword>
<keyword evidence="3 12" id="KW-0808">Transferase</keyword>
<evidence type="ECO:0000256" key="2">
    <source>
        <dbReference type="ARBA" id="ARBA00022515"/>
    </source>
</evidence>
<organism evidence="17 18">
    <name type="scientific">Candidatus Acidulodesulfobacterium ferriphilum</name>
    <dbReference type="NCBI Taxonomy" id="2597223"/>
    <lineage>
        <taxon>Bacteria</taxon>
        <taxon>Deltaproteobacteria</taxon>
        <taxon>Candidatus Acidulodesulfobacterales</taxon>
        <taxon>Candidatus Acidulodesulfobacterium</taxon>
    </lineage>
</organism>
<evidence type="ECO:0000256" key="11">
    <source>
        <dbReference type="ARBA" id="ARBA00023163"/>
    </source>
</evidence>
<sequence>MDRNMETEQDARRAGRRSGGDNFASAELILSYTNIVDEVSGFVKLKKVGNNYSGLCPFHSEKTPSFYVNESKGLYYCFGCGKGGNVIGFLKDIRGESFGEVVRYLKQKYNIPLEDTKYYKTNNSQKDEEPLKKILNLSLNFYYENLFVYLSNSRHIIKYLQERGIDENTAKEFKLGFAGPGNGLTKLLSNNKADLDICANAGLLVRKSGPGNQYFDRFTNKLVIPIFDRNNEPIAFASRSVLQDSNGPKYINTNNSPIFIKNSTLFGLNKSLPFIKKENSVIVVEGYFDMIMLYSRGIKNVAATMGTALSKNHIIILSRLCDEIILLFDGDKAGINAINRGIELFQGFMDNSDKNIYAATLSGGDDPDSFVRKYGKERLIKLISDNKKSPVDFIIDYYMNNLSGETAKDDSGKNDEVLIKNNKKYGIIYNKDDIRELKKKISILKDVAPFIKKIDNNIILSHYINLISNKLGLKEDIIRDYVSSKKISSAFADSKDESGFQSENYEKDLNIEDLVIAKLFYNLLLTDYINDDIINEFSDKDAIYIIKATKKTLKELRNSEADGDFNRGNSRMIEEIISNTENKSKWSRIYYSISFSSGYKDKTTLEDERRDIKKLLIKLKIDNINKACGCLLDELKSGKLDESVRLLKFKELNKLKYLSKEFQKKICSF</sequence>
<feature type="domain" description="Toprim" evidence="16">
    <location>
        <begin position="279"/>
        <end position="364"/>
    </location>
</feature>
<dbReference type="InterPro" id="IPR006295">
    <property type="entry name" value="DNA_primase_DnaG"/>
</dbReference>
<dbReference type="PANTHER" id="PTHR30313:SF2">
    <property type="entry name" value="DNA PRIMASE"/>
    <property type="match status" value="1"/>
</dbReference>
<evidence type="ECO:0000256" key="14">
    <source>
        <dbReference type="PIRSR" id="PIRSR002811-1"/>
    </source>
</evidence>
<dbReference type="Gene3D" id="3.40.1360.10">
    <property type="match status" value="1"/>
</dbReference>
<dbReference type="PROSITE" id="PS50880">
    <property type="entry name" value="TOPRIM"/>
    <property type="match status" value="1"/>
</dbReference>
<keyword evidence="6 12" id="KW-0479">Metal-binding</keyword>
<keyword evidence="1 12" id="KW-0240">DNA-directed RNA polymerase</keyword>
<evidence type="ECO:0000256" key="10">
    <source>
        <dbReference type="ARBA" id="ARBA00023125"/>
    </source>
</evidence>
<comment type="cofactor">
    <cofactor evidence="12 13 14">
        <name>Zn(2+)</name>
        <dbReference type="ChEBI" id="CHEBI:29105"/>
    </cofactor>
    <text evidence="12 13 14">Binds 1 zinc ion per monomer.</text>
</comment>
<evidence type="ECO:0000256" key="1">
    <source>
        <dbReference type="ARBA" id="ARBA00022478"/>
    </source>
</evidence>
<dbReference type="GO" id="GO:0005737">
    <property type="term" value="C:cytoplasm"/>
    <property type="evidence" value="ECO:0007669"/>
    <property type="project" value="TreeGrafter"/>
</dbReference>
<feature type="region of interest" description="Disordered" evidence="15">
    <location>
        <begin position="1"/>
        <end position="20"/>
    </location>
</feature>
<evidence type="ECO:0000256" key="7">
    <source>
        <dbReference type="ARBA" id="ARBA00022771"/>
    </source>
</evidence>
<dbReference type="Proteomes" id="UP000320813">
    <property type="component" value="Unassembled WGS sequence"/>
</dbReference>
<dbReference type="InterPro" id="IPR030846">
    <property type="entry name" value="DnaG_bac"/>
</dbReference>
<comment type="similarity">
    <text evidence="12 13">Belongs to the DnaG primase family.</text>
</comment>
<dbReference type="InterPro" id="IPR036977">
    <property type="entry name" value="DNA_primase_Znf_CHC2"/>
</dbReference>
<dbReference type="Gene3D" id="3.90.580.10">
    <property type="entry name" value="Zinc finger, CHC2-type domain"/>
    <property type="match status" value="1"/>
</dbReference>
<keyword evidence="2 12" id="KW-0639">Primosome</keyword>
<protein>
    <recommendedName>
        <fullName evidence="12 13">DNA primase</fullName>
        <ecNumber evidence="12">2.7.7.101</ecNumber>
    </recommendedName>
</protein>
<dbReference type="EC" id="2.7.7.101" evidence="12"/>
<evidence type="ECO:0000256" key="15">
    <source>
        <dbReference type="SAM" id="MobiDB-lite"/>
    </source>
</evidence>
<dbReference type="InterPro" id="IPR002694">
    <property type="entry name" value="Znf_CHC2"/>
</dbReference>
<dbReference type="EMBL" id="SGBD01000007">
    <property type="protein sequence ID" value="RZD13808.1"/>
    <property type="molecule type" value="Genomic_DNA"/>
</dbReference>
<dbReference type="InterPro" id="IPR034151">
    <property type="entry name" value="TOPRIM_DnaG_bac"/>
</dbReference>
<evidence type="ECO:0000313" key="18">
    <source>
        <dbReference type="Proteomes" id="UP000320813"/>
    </source>
</evidence>
<evidence type="ECO:0000256" key="4">
    <source>
        <dbReference type="ARBA" id="ARBA00022695"/>
    </source>
</evidence>
<name>A0A519B9C9_9DELT</name>
<reference evidence="17 18" key="1">
    <citation type="submission" date="2019-01" db="EMBL/GenBank/DDBJ databases">
        <title>Insights into ecological role of a new deltaproteobacterial order Candidatus Sinidesulfobacterales (Sva0485) by metagenomics and metatranscriptomics.</title>
        <authorList>
            <person name="Tan S."/>
            <person name="Liu J."/>
            <person name="Fang Y."/>
            <person name="Hedlund B.P."/>
            <person name="Lian Z.H."/>
            <person name="Huang L.Y."/>
            <person name="Li J.T."/>
            <person name="Huang L.N."/>
            <person name="Li W.J."/>
            <person name="Jiang H.C."/>
            <person name="Dong H.L."/>
            <person name="Shu W.S."/>
        </authorList>
    </citation>
    <scope>NUCLEOTIDE SEQUENCE [LARGE SCALE GENOMIC DNA]</scope>
    <source>
        <strain evidence="17">AP3</strain>
    </source>
</reference>
<evidence type="ECO:0000313" key="17">
    <source>
        <dbReference type="EMBL" id="RZD13808.1"/>
    </source>
</evidence>
<evidence type="ECO:0000256" key="13">
    <source>
        <dbReference type="PIRNR" id="PIRNR002811"/>
    </source>
</evidence>
<accession>A0A519B9C9</accession>
<dbReference type="GO" id="GO:1990077">
    <property type="term" value="C:primosome complex"/>
    <property type="evidence" value="ECO:0007669"/>
    <property type="project" value="UniProtKB-KW"/>
</dbReference>
<keyword evidence="5 12" id="KW-0235">DNA replication</keyword>
<comment type="subunit">
    <text evidence="12">Monomer. Interacts with DnaB.</text>
</comment>